<comment type="caution">
    <text evidence="6">The sequence shown here is derived from an EMBL/GenBank/DDBJ whole genome shotgun (WGS) entry which is preliminary data.</text>
</comment>
<keyword evidence="3" id="KW-0238">DNA-binding</keyword>
<dbReference type="Gene3D" id="1.10.10.10">
    <property type="entry name" value="Winged helix-like DNA-binding domain superfamily/Winged helix DNA-binding domain"/>
    <property type="match status" value="1"/>
</dbReference>
<keyword evidence="4" id="KW-0804">Transcription</keyword>
<reference evidence="6 7" key="1">
    <citation type="submission" date="2016-09" db="EMBL/GenBank/DDBJ databases">
        <title>Rhizobium oryziradicis sp. nov., isolated from the root of rice.</title>
        <authorList>
            <person name="Zhao J."/>
            <person name="Zhang X."/>
        </authorList>
    </citation>
    <scope>NUCLEOTIDE SEQUENCE [LARGE SCALE GENOMIC DNA]</scope>
    <source>
        <strain evidence="6 7">N19</strain>
    </source>
</reference>
<dbReference type="PANTHER" id="PTHR30346">
    <property type="entry name" value="TRANSCRIPTIONAL DUAL REGULATOR HCAR-RELATED"/>
    <property type="match status" value="1"/>
</dbReference>
<evidence type="ECO:0000313" key="6">
    <source>
        <dbReference type="EMBL" id="OLP42311.1"/>
    </source>
</evidence>
<dbReference type="PANTHER" id="PTHR30346:SF0">
    <property type="entry name" value="HCA OPERON TRANSCRIPTIONAL ACTIVATOR HCAR"/>
    <property type="match status" value="1"/>
</dbReference>
<dbReference type="GO" id="GO:0003700">
    <property type="term" value="F:DNA-binding transcription factor activity"/>
    <property type="evidence" value="ECO:0007669"/>
    <property type="project" value="InterPro"/>
</dbReference>
<dbReference type="InterPro" id="IPR036390">
    <property type="entry name" value="WH_DNA-bd_sf"/>
</dbReference>
<evidence type="ECO:0000313" key="7">
    <source>
        <dbReference type="Proteomes" id="UP000186894"/>
    </source>
</evidence>
<evidence type="ECO:0000256" key="4">
    <source>
        <dbReference type="ARBA" id="ARBA00023163"/>
    </source>
</evidence>
<dbReference type="Gene3D" id="3.40.190.10">
    <property type="entry name" value="Periplasmic binding protein-like II"/>
    <property type="match status" value="2"/>
</dbReference>
<dbReference type="Pfam" id="PF00126">
    <property type="entry name" value="HTH_1"/>
    <property type="match status" value="1"/>
</dbReference>
<keyword evidence="7" id="KW-1185">Reference proteome</keyword>
<dbReference type="SUPFAM" id="SSF46785">
    <property type="entry name" value="Winged helix' DNA-binding domain"/>
    <property type="match status" value="1"/>
</dbReference>
<accession>A0A1Q8ZKK9</accession>
<dbReference type="Pfam" id="PF03466">
    <property type="entry name" value="LysR_substrate"/>
    <property type="match status" value="1"/>
</dbReference>
<feature type="domain" description="HTH lysR-type" evidence="5">
    <location>
        <begin position="3"/>
        <end position="61"/>
    </location>
</feature>
<dbReference type="EMBL" id="MKIM01000033">
    <property type="protein sequence ID" value="OLP42311.1"/>
    <property type="molecule type" value="Genomic_DNA"/>
</dbReference>
<gene>
    <name evidence="6" type="ORF">BJF95_12710</name>
</gene>
<dbReference type="InterPro" id="IPR036388">
    <property type="entry name" value="WH-like_DNA-bd_sf"/>
</dbReference>
<evidence type="ECO:0000256" key="2">
    <source>
        <dbReference type="ARBA" id="ARBA00023015"/>
    </source>
</evidence>
<protein>
    <recommendedName>
        <fullName evidence="5">HTH lysR-type domain-containing protein</fullName>
    </recommendedName>
</protein>
<proteinExistence type="inferred from homology"/>
<keyword evidence="2" id="KW-0805">Transcription regulation</keyword>
<comment type="similarity">
    <text evidence="1">Belongs to the LysR transcriptional regulatory family.</text>
</comment>
<evidence type="ECO:0000256" key="1">
    <source>
        <dbReference type="ARBA" id="ARBA00009437"/>
    </source>
</evidence>
<dbReference type="AlphaFoldDB" id="A0A1Q8ZKK9"/>
<dbReference type="PROSITE" id="PS50931">
    <property type="entry name" value="HTH_LYSR"/>
    <property type="match status" value="1"/>
</dbReference>
<dbReference type="Proteomes" id="UP000186894">
    <property type="component" value="Unassembled WGS sequence"/>
</dbReference>
<name>A0A1Q8ZKK9_9HYPH</name>
<sequence length="311" mass="34233">MNLSLRQIRYVTEVARQGSIQKASQTLHISQSSILAAITLAENALDAKIFDRRQARGVLITQEGERFLSIAHSLLEAEAEFSRSLGTMGHSTPENIRVGCFVPFGPAYMIDILKEFRQHNNVGTIDLLEGSQPQLREWLVRGDIEFAVTVDVGRTFAGSSTTICELPTHAALPPDHPLARRESVSLDELADYPFILLDLPETSVYLLTMFDMIARRPHVALRTTSYETVRTAVAGGLGFSLLNTISNNNFTSDRSRIARVALSDKVPSPKVVVVDLYGSNKPAHLKSFIATLKNHLSQRPKIGSTCATFAS</sequence>
<dbReference type="InterPro" id="IPR005119">
    <property type="entry name" value="LysR_subst-bd"/>
</dbReference>
<organism evidence="6 7">
    <name type="scientific">Rhizobium oryziradicis</name>
    <dbReference type="NCBI Taxonomy" id="1867956"/>
    <lineage>
        <taxon>Bacteria</taxon>
        <taxon>Pseudomonadati</taxon>
        <taxon>Pseudomonadota</taxon>
        <taxon>Alphaproteobacteria</taxon>
        <taxon>Hyphomicrobiales</taxon>
        <taxon>Rhizobiaceae</taxon>
        <taxon>Rhizobium/Agrobacterium group</taxon>
        <taxon>Rhizobium</taxon>
    </lineage>
</organism>
<dbReference type="RefSeq" id="WP_075641782.1">
    <property type="nucleotide sequence ID" value="NZ_MKIM01000033.1"/>
</dbReference>
<evidence type="ECO:0000256" key="3">
    <source>
        <dbReference type="ARBA" id="ARBA00023125"/>
    </source>
</evidence>
<dbReference type="GO" id="GO:0003677">
    <property type="term" value="F:DNA binding"/>
    <property type="evidence" value="ECO:0007669"/>
    <property type="project" value="UniProtKB-KW"/>
</dbReference>
<evidence type="ECO:0000259" key="5">
    <source>
        <dbReference type="PROSITE" id="PS50931"/>
    </source>
</evidence>
<dbReference type="SUPFAM" id="SSF53850">
    <property type="entry name" value="Periplasmic binding protein-like II"/>
    <property type="match status" value="1"/>
</dbReference>
<dbReference type="OrthoDB" id="8679465at2"/>
<dbReference type="GO" id="GO:0032993">
    <property type="term" value="C:protein-DNA complex"/>
    <property type="evidence" value="ECO:0007669"/>
    <property type="project" value="TreeGrafter"/>
</dbReference>
<dbReference type="InterPro" id="IPR000847">
    <property type="entry name" value="LysR_HTH_N"/>
</dbReference>
<dbReference type="STRING" id="1867956.BJF95_12710"/>